<dbReference type="PROSITE" id="PS51257">
    <property type="entry name" value="PROKAR_LIPOPROTEIN"/>
    <property type="match status" value="1"/>
</dbReference>
<dbReference type="GO" id="GO:0042834">
    <property type="term" value="F:peptidoglycan binding"/>
    <property type="evidence" value="ECO:0007669"/>
    <property type="project" value="InterPro"/>
</dbReference>
<evidence type="ECO:0000313" key="4">
    <source>
        <dbReference type="EMBL" id="RDS77464.1"/>
    </source>
</evidence>
<dbReference type="Gene3D" id="1.25.40.10">
    <property type="entry name" value="Tetratricopeptide repeat domain"/>
    <property type="match status" value="1"/>
</dbReference>
<dbReference type="Gene3D" id="3.30.70.1070">
    <property type="entry name" value="Sporulation related repeat"/>
    <property type="match status" value="1"/>
</dbReference>
<comment type="caution">
    <text evidence="4">The sequence shown here is derived from an EMBL/GenBank/DDBJ whole genome shotgun (WGS) entry which is preliminary data.</text>
</comment>
<name>A0A395LPH9_9SPHN</name>
<dbReference type="RefSeq" id="WP_115491682.1">
    <property type="nucleotide sequence ID" value="NZ_JACHWW010000001.1"/>
</dbReference>
<organism evidence="4 5">
    <name type="scientific">Alteriqipengyuania lutimaris</name>
    <dbReference type="NCBI Taxonomy" id="1538146"/>
    <lineage>
        <taxon>Bacteria</taxon>
        <taxon>Pseudomonadati</taxon>
        <taxon>Pseudomonadota</taxon>
        <taxon>Alphaproteobacteria</taxon>
        <taxon>Sphingomonadales</taxon>
        <taxon>Erythrobacteraceae</taxon>
        <taxon>Alteriqipengyuania</taxon>
    </lineage>
</organism>
<dbReference type="Pfam" id="PF05036">
    <property type="entry name" value="SPOR"/>
    <property type="match status" value="1"/>
</dbReference>
<dbReference type="AlphaFoldDB" id="A0A395LPH9"/>
<evidence type="ECO:0000256" key="2">
    <source>
        <dbReference type="SAM" id="SignalP"/>
    </source>
</evidence>
<keyword evidence="2" id="KW-0732">Signal</keyword>
<feature type="domain" description="SPOR" evidence="3">
    <location>
        <begin position="361"/>
        <end position="444"/>
    </location>
</feature>
<dbReference type="Proteomes" id="UP000254101">
    <property type="component" value="Unassembled WGS sequence"/>
</dbReference>
<evidence type="ECO:0000259" key="3">
    <source>
        <dbReference type="PROSITE" id="PS51724"/>
    </source>
</evidence>
<proteinExistence type="predicted"/>
<dbReference type="InterPro" id="IPR011990">
    <property type="entry name" value="TPR-like_helical_dom_sf"/>
</dbReference>
<evidence type="ECO:0000256" key="1">
    <source>
        <dbReference type="SAM" id="MobiDB-lite"/>
    </source>
</evidence>
<feature type="region of interest" description="Disordered" evidence="1">
    <location>
        <begin position="280"/>
        <end position="299"/>
    </location>
</feature>
<dbReference type="InterPro" id="IPR036680">
    <property type="entry name" value="SPOR-like_sf"/>
</dbReference>
<dbReference type="SUPFAM" id="SSF48452">
    <property type="entry name" value="TPR-like"/>
    <property type="match status" value="1"/>
</dbReference>
<reference evidence="4 5" key="1">
    <citation type="submission" date="2018-07" db="EMBL/GenBank/DDBJ databases">
        <title>Erythrobacter nanhaiensis sp. nov., a novel member of the genus Erythrobacter isolated from the South China Sea.</title>
        <authorList>
            <person name="Chen X."/>
            <person name="Liu J."/>
        </authorList>
    </citation>
    <scope>NUCLEOTIDE SEQUENCE [LARGE SCALE GENOMIC DNA]</scope>
    <source>
        <strain evidence="4 5">S-5</strain>
    </source>
</reference>
<sequence>MIRPTIKHAMLAATATAALALTGCAGGIGGSRSASASDAAAARADGETEKAVALAEAAALAAPSDPAAKAELGSSYLAAGRFVSAFQAFDDALVLGDVSPQTALGFVLAAIATGEQRAALETLGEWRDVIAPSDLGLAYALAGNPEMGAQVLSNALRAGQNTARVRQNLAYAHALGGQWAAARIIAAQDVAPDELDERISSWARTARPEEYTIRVANLLGVQPQVDDGMPARLALGAAAATGELLAQAGAKADMGRPAADTRVAASGELPAVDLLASRAPTRSLPPLDPSVGANSAGANNAPRDFGSAFGEDDAVAASRVVSSPVVQKAPPRAVAQVAAAVPQPAPKAEPKPTARVASSQDLAGGSHLVQLGSYGSEADARRGWAILSERYPQVAGREQVITRAKVRGKIYYRLSAGNLAATSARSLCATVKKAGQGCIAWEESKPLPGTLDSGRRVASR</sequence>
<dbReference type="EMBL" id="QRBB01000001">
    <property type="protein sequence ID" value="RDS77464.1"/>
    <property type="molecule type" value="Genomic_DNA"/>
</dbReference>
<dbReference type="OrthoDB" id="7388953at2"/>
<protein>
    <submittedName>
        <fullName evidence="4">SPOR domain-containing protein</fullName>
    </submittedName>
</protein>
<accession>A0A395LPH9</accession>
<evidence type="ECO:0000313" key="5">
    <source>
        <dbReference type="Proteomes" id="UP000254101"/>
    </source>
</evidence>
<feature type="signal peptide" evidence="2">
    <location>
        <begin position="1"/>
        <end position="20"/>
    </location>
</feature>
<gene>
    <name evidence="4" type="ORF">DL238_07495</name>
</gene>
<dbReference type="InterPro" id="IPR007730">
    <property type="entry name" value="SPOR-like_dom"/>
</dbReference>
<feature type="chain" id="PRO_5017219058" evidence="2">
    <location>
        <begin position="21"/>
        <end position="460"/>
    </location>
</feature>
<keyword evidence="5" id="KW-1185">Reference proteome</keyword>
<dbReference type="PROSITE" id="PS51724">
    <property type="entry name" value="SPOR"/>
    <property type="match status" value="1"/>
</dbReference>